<dbReference type="AlphaFoldDB" id="A0A1L8CNY4"/>
<evidence type="ECO:0000313" key="3">
    <source>
        <dbReference type="Proteomes" id="UP000231632"/>
    </source>
</evidence>
<protein>
    <submittedName>
        <fullName evidence="2">YHS domain protein</fullName>
    </submittedName>
</protein>
<dbReference type="EMBL" id="BDFD01000013">
    <property type="protein sequence ID" value="GAV20630.1"/>
    <property type="molecule type" value="Genomic_DNA"/>
</dbReference>
<proteinExistence type="predicted"/>
<evidence type="ECO:0000259" key="1">
    <source>
        <dbReference type="SMART" id="SM00746"/>
    </source>
</evidence>
<dbReference type="OrthoDB" id="9793685at2"/>
<dbReference type="SMART" id="SM00746">
    <property type="entry name" value="TRASH"/>
    <property type="match status" value="1"/>
</dbReference>
<sequence>MNVRMVVKTCPVCGMNVGQDKWALKHTGIEYLFCSSQCRDNFIERPLLYTGEKVIHSHERLIRRKFNLVGPLTSSQLGVVREELCKMMGVKEVNTKGRQVMLTYDLFQCTAKQVEEGLRQAGVQLGEGWADKFKRGWMRYTEENELDNLLEQPKACCNRSPKKS</sequence>
<accession>A0A1L8CNY4</accession>
<feature type="domain" description="TRASH" evidence="1">
    <location>
        <begin position="10"/>
        <end position="46"/>
    </location>
</feature>
<gene>
    <name evidence="2" type="ORF">MMIC_P1602</name>
</gene>
<keyword evidence="3" id="KW-1185">Reference proteome</keyword>
<evidence type="ECO:0000313" key="2">
    <source>
        <dbReference type="EMBL" id="GAV20630.1"/>
    </source>
</evidence>
<reference evidence="2 3" key="1">
    <citation type="journal article" date="2017" name="Arch. Microbiol.">
        <title>Mariprofundus micogutta sp. nov., a novel iron-oxidizing zetaproteobacterium isolated from a deep-sea hydrothermal field at the Bayonnaise knoll of the Izu-Ogasawara arc, and a description of Mariprofundales ord. nov. and Zetaproteobacteria classis nov.</title>
        <authorList>
            <person name="Makita H."/>
            <person name="Tanaka E."/>
            <person name="Mitsunobu S."/>
            <person name="Miyazaki M."/>
            <person name="Nunoura T."/>
            <person name="Uematsu K."/>
            <person name="Takaki Y."/>
            <person name="Nishi S."/>
            <person name="Shimamura S."/>
            <person name="Takai K."/>
        </authorList>
    </citation>
    <scope>NUCLEOTIDE SEQUENCE [LARGE SCALE GENOMIC DNA]</scope>
    <source>
        <strain evidence="2 3">ET2</strain>
    </source>
</reference>
<dbReference type="STRING" id="1921010.MMIC_P1602"/>
<name>A0A1L8CNY4_9PROT</name>
<comment type="caution">
    <text evidence="2">The sequence shown here is derived from an EMBL/GenBank/DDBJ whole genome shotgun (WGS) entry which is preliminary data.</text>
</comment>
<organism evidence="2 3">
    <name type="scientific">Mariprofundus micogutta</name>
    <dbReference type="NCBI Taxonomy" id="1921010"/>
    <lineage>
        <taxon>Bacteria</taxon>
        <taxon>Pseudomonadati</taxon>
        <taxon>Pseudomonadota</taxon>
        <taxon>Candidatius Mariprofundia</taxon>
        <taxon>Mariprofundales</taxon>
        <taxon>Mariprofundaceae</taxon>
        <taxon>Mariprofundus</taxon>
    </lineage>
</organism>
<dbReference type="Proteomes" id="UP000231632">
    <property type="component" value="Unassembled WGS sequence"/>
</dbReference>
<dbReference type="InterPro" id="IPR011017">
    <property type="entry name" value="TRASH_dom"/>
</dbReference>